<keyword evidence="3" id="KW-1185">Reference proteome</keyword>
<comment type="caution">
    <text evidence="2">The sequence shown here is derived from an EMBL/GenBank/DDBJ whole genome shotgun (WGS) entry which is preliminary data.</text>
</comment>
<name>A0A815C4A0_9BILA</name>
<evidence type="ECO:0000313" key="2">
    <source>
        <dbReference type="EMBL" id="CAF1282088.1"/>
    </source>
</evidence>
<organism evidence="2 3">
    <name type="scientific">Adineta steineri</name>
    <dbReference type="NCBI Taxonomy" id="433720"/>
    <lineage>
        <taxon>Eukaryota</taxon>
        <taxon>Metazoa</taxon>
        <taxon>Spiralia</taxon>
        <taxon>Gnathifera</taxon>
        <taxon>Rotifera</taxon>
        <taxon>Eurotatoria</taxon>
        <taxon>Bdelloidea</taxon>
        <taxon>Adinetida</taxon>
        <taxon>Adinetidae</taxon>
        <taxon>Adineta</taxon>
    </lineage>
</organism>
<protein>
    <submittedName>
        <fullName evidence="2">Uncharacterized protein</fullName>
    </submittedName>
</protein>
<evidence type="ECO:0000313" key="1">
    <source>
        <dbReference type="EMBL" id="CAF0803876.1"/>
    </source>
</evidence>
<sequence>MPSKIILCVVHGKTGRLARLNFTQLCTSEREPEVRLALRIRYKKKLNHRLLNEHVHKLCYNVLVYDQC</sequence>
<accession>A0A815C4A0</accession>
<dbReference type="AlphaFoldDB" id="A0A815C4A0"/>
<reference evidence="2" key="1">
    <citation type="submission" date="2021-02" db="EMBL/GenBank/DDBJ databases">
        <authorList>
            <person name="Nowell W R."/>
        </authorList>
    </citation>
    <scope>NUCLEOTIDE SEQUENCE</scope>
</reference>
<evidence type="ECO:0000313" key="3">
    <source>
        <dbReference type="Proteomes" id="UP000663832"/>
    </source>
</evidence>
<proteinExistence type="predicted"/>
<gene>
    <name evidence="1" type="ORF">BJG266_LOCUS5355</name>
    <name evidence="2" type="ORF">QVE165_LOCUS30206</name>
</gene>
<dbReference type="EMBL" id="CAJNOM010000248">
    <property type="protein sequence ID" value="CAF1282088.1"/>
    <property type="molecule type" value="Genomic_DNA"/>
</dbReference>
<dbReference type="EMBL" id="CAJNOI010000014">
    <property type="protein sequence ID" value="CAF0803876.1"/>
    <property type="molecule type" value="Genomic_DNA"/>
</dbReference>
<dbReference type="Proteomes" id="UP000663832">
    <property type="component" value="Unassembled WGS sequence"/>
</dbReference>
<dbReference type="Proteomes" id="UP000663877">
    <property type="component" value="Unassembled WGS sequence"/>
</dbReference>